<evidence type="ECO:0000313" key="3">
    <source>
        <dbReference type="Proteomes" id="UP000092389"/>
    </source>
</evidence>
<dbReference type="OrthoDB" id="4909260at2"/>
<dbReference type="Pfam" id="PF02515">
    <property type="entry name" value="CoA_transf_3"/>
    <property type="match status" value="1"/>
</dbReference>
<dbReference type="GO" id="GO:0016740">
    <property type="term" value="F:transferase activity"/>
    <property type="evidence" value="ECO:0007669"/>
    <property type="project" value="UniProtKB-KW"/>
</dbReference>
<protein>
    <submittedName>
        <fullName evidence="2">Acyl-CoA transferase</fullName>
    </submittedName>
</protein>
<evidence type="ECO:0000256" key="1">
    <source>
        <dbReference type="SAM" id="MobiDB-lite"/>
    </source>
</evidence>
<keyword evidence="2" id="KW-0808">Transferase</keyword>
<comment type="caution">
    <text evidence="2">The sequence shown here is derived from an EMBL/GenBank/DDBJ whole genome shotgun (WGS) entry which is preliminary data.</text>
</comment>
<dbReference type="EMBL" id="LZJU01000051">
    <property type="protein sequence ID" value="OBH78191.1"/>
    <property type="molecule type" value="Genomic_DNA"/>
</dbReference>
<dbReference type="SUPFAM" id="SSF89796">
    <property type="entry name" value="CoA-transferase family III (CaiB/BaiF)"/>
    <property type="match status" value="2"/>
</dbReference>
<accession>A0A1A2TP84</accession>
<accession>A0A1A2TC15</accession>
<dbReference type="RefSeq" id="WP_067835120.1">
    <property type="nucleotide sequence ID" value="NZ_LZJP01000069.1"/>
</dbReference>
<dbReference type="PANTHER" id="PTHR48228">
    <property type="entry name" value="SUCCINYL-COA--D-CITRAMALATE COA-TRANSFERASE"/>
    <property type="match status" value="1"/>
</dbReference>
<name>A0A1A2TP84_MYCNT</name>
<feature type="region of interest" description="Disordered" evidence="1">
    <location>
        <begin position="359"/>
        <end position="388"/>
    </location>
</feature>
<evidence type="ECO:0000313" key="2">
    <source>
        <dbReference type="EMBL" id="OBH78191.1"/>
    </source>
</evidence>
<dbReference type="AlphaFoldDB" id="A0A1A2TP84"/>
<organism evidence="2 3">
    <name type="scientific">Mycobacterium mantenii</name>
    <dbReference type="NCBI Taxonomy" id="560555"/>
    <lineage>
        <taxon>Bacteria</taxon>
        <taxon>Bacillati</taxon>
        <taxon>Actinomycetota</taxon>
        <taxon>Actinomycetes</taxon>
        <taxon>Mycobacteriales</taxon>
        <taxon>Mycobacteriaceae</taxon>
        <taxon>Mycobacterium</taxon>
        <taxon>Mycobacterium avium complex (MAC)</taxon>
    </lineage>
</organism>
<dbReference type="PANTHER" id="PTHR48228:SF7">
    <property type="entry name" value="FATTY ACYL-COA TRANSFERASE RV3272-RELATED"/>
    <property type="match status" value="1"/>
</dbReference>
<dbReference type="InterPro" id="IPR003673">
    <property type="entry name" value="CoA-Trfase_fam_III"/>
</dbReference>
<reference evidence="2 3" key="1">
    <citation type="submission" date="2016-06" db="EMBL/GenBank/DDBJ databases">
        <authorList>
            <person name="Kjaerup R.B."/>
            <person name="Dalgaard T.S."/>
            <person name="Juul-Madsen H.R."/>
        </authorList>
    </citation>
    <scope>NUCLEOTIDE SEQUENCE [LARGE SCALE GENOMIC DNA]</scope>
    <source>
        <strain evidence="2 3">E152</strain>
    </source>
</reference>
<gene>
    <name evidence="2" type="ORF">A5683_17375</name>
</gene>
<dbReference type="InterPro" id="IPR023606">
    <property type="entry name" value="CoA-Trfase_III_dom_1_sf"/>
</dbReference>
<dbReference type="InterPro" id="IPR050509">
    <property type="entry name" value="CoA-transferase_III"/>
</dbReference>
<dbReference type="Gene3D" id="3.40.50.10540">
    <property type="entry name" value="Crotonobetainyl-coa:carnitine coa-transferase, domain 1"/>
    <property type="match status" value="1"/>
</dbReference>
<dbReference type="Proteomes" id="UP000092389">
    <property type="component" value="Unassembled WGS sequence"/>
</dbReference>
<sequence length="401" mass="40968">MSSASSKGQSQRAEAWGSSGLAYLTGLPDGPADFSRAGVLTRAHDVASAIGDRLHIGVDAVSLLTGRAALLGLTRGGRVSPGGGTRLLTARDGCCALTLSRADDLDAVPALLQVDDVSADPWPALQRWAATRSVAEVVERAGLLDIPVAGLGEAAPAPPRLSRCAARTAPRAPQGLLVADLSSMWAGPLCGRLLARAGATVVKVESPRRPDGTRAGDGTFFDWMNGEKLSYTVDFDSEADELRELLAASDIVIEGSRPAALARRGLGPDDVTPRAGRIWLQITGYDGRRPGFGDDTAVAGGLVGTSVQGPVFCGDAIADPLTGLEATLAVAECLGRGGGELIRVSMAGVAATYAALPTVPSESSAPVSPPSAPAASRPASGPGADNETVRHLVGQRRCLSC</sequence>
<proteinExistence type="predicted"/>
<feature type="compositionally biased region" description="Low complexity" evidence="1">
    <location>
        <begin position="373"/>
        <end position="384"/>
    </location>
</feature>